<dbReference type="EMBL" id="BARV01027585">
    <property type="protein sequence ID" value="GAI38958.1"/>
    <property type="molecule type" value="Genomic_DNA"/>
</dbReference>
<dbReference type="Gene3D" id="2.40.128.90">
    <property type="entry name" value="OMPT-like"/>
    <property type="match status" value="1"/>
</dbReference>
<gene>
    <name evidence="1" type="ORF">S06H3_44363</name>
</gene>
<dbReference type="InterPro" id="IPR053724">
    <property type="entry name" value="OMP_A26_sf"/>
</dbReference>
<organism evidence="1">
    <name type="scientific">marine sediment metagenome</name>
    <dbReference type="NCBI Taxonomy" id="412755"/>
    <lineage>
        <taxon>unclassified sequences</taxon>
        <taxon>metagenomes</taxon>
        <taxon>ecological metagenomes</taxon>
    </lineage>
</organism>
<evidence type="ECO:0008006" key="2">
    <source>
        <dbReference type="Google" id="ProtNLM"/>
    </source>
</evidence>
<reference evidence="1" key="1">
    <citation type="journal article" date="2014" name="Front. Microbiol.">
        <title>High frequency of phylogenetically diverse reductive dehalogenase-homologous genes in deep subseafloor sedimentary metagenomes.</title>
        <authorList>
            <person name="Kawai M."/>
            <person name="Futagami T."/>
            <person name="Toyoda A."/>
            <person name="Takaki Y."/>
            <person name="Nishi S."/>
            <person name="Hori S."/>
            <person name="Arai W."/>
            <person name="Tsubouchi T."/>
            <person name="Morono Y."/>
            <person name="Uchiyama I."/>
            <person name="Ito T."/>
            <person name="Fujiyama A."/>
            <person name="Inagaki F."/>
            <person name="Takami H."/>
        </authorList>
    </citation>
    <scope>NUCLEOTIDE SEQUENCE</scope>
    <source>
        <strain evidence="1">Expedition CK06-06</strain>
    </source>
</reference>
<name>X1N5W0_9ZZZZ</name>
<proteinExistence type="predicted"/>
<comment type="caution">
    <text evidence="1">The sequence shown here is derived from an EMBL/GenBank/DDBJ whole genome shotgun (WGS) entry which is preliminary data.</text>
</comment>
<accession>X1N5W0</accession>
<dbReference type="AlphaFoldDB" id="X1N5W0"/>
<evidence type="ECO:0000313" key="1">
    <source>
        <dbReference type="EMBL" id="GAI38958.1"/>
    </source>
</evidence>
<protein>
    <recommendedName>
        <fullName evidence="2">TonB-dependent receptor-like beta-barrel domain-containing protein</fullName>
    </recommendedName>
</protein>
<sequence>MSWEDYHVTVSEGLNSTYDITFEGIRVGTKMELFFTDELAIKGSIAYSPSLNVKGKGYWNLRDLYFYQSGQGHGTDAEVSLHYTPLSNLSFSLGYRAQSYRQSGRSDRIAGETTISNWDNAISIREGMFFNAIIKF</sequence>